<name>A0A562BIC1_9BURK</name>
<organism evidence="1 2">
    <name type="scientific">Cupriavidus gilardii J11</name>
    <dbReference type="NCBI Taxonomy" id="936133"/>
    <lineage>
        <taxon>Bacteria</taxon>
        <taxon>Pseudomonadati</taxon>
        <taxon>Pseudomonadota</taxon>
        <taxon>Betaproteobacteria</taxon>
        <taxon>Burkholderiales</taxon>
        <taxon>Burkholderiaceae</taxon>
        <taxon>Cupriavidus</taxon>
    </lineage>
</organism>
<gene>
    <name evidence="1" type="ORF">L602_002700000270</name>
</gene>
<comment type="caution">
    <text evidence="1">The sequence shown here is derived from an EMBL/GenBank/DDBJ whole genome shotgun (WGS) entry which is preliminary data.</text>
</comment>
<dbReference type="EMBL" id="VLJN01000020">
    <property type="protein sequence ID" value="TWG84935.1"/>
    <property type="molecule type" value="Genomic_DNA"/>
</dbReference>
<evidence type="ECO:0000313" key="2">
    <source>
        <dbReference type="Proteomes" id="UP000318141"/>
    </source>
</evidence>
<dbReference type="AlphaFoldDB" id="A0A562BIC1"/>
<protein>
    <submittedName>
        <fullName evidence="1">Uncharacterized protein</fullName>
    </submittedName>
</protein>
<dbReference type="OrthoDB" id="8966431at2"/>
<proteinExistence type="predicted"/>
<evidence type="ECO:0000313" key="1">
    <source>
        <dbReference type="EMBL" id="TWG84935.1"/>
    </source>
</evidence>
<accession>A0A562BIC1</accession>
<reference evidence="1 2" key="1">
    <citation type="submission" date="2019-07" db="EMBL/GenBank/DDBJ databases">
        <title>Genome sequencing of lignin-degrading bacterial isolates.</title>
        <authorList>
            <person name="Gladden J."/>
        </authorList>
    </citation>
    <scope>NUCLEOTIDE SEQUENCE [LARGE SCALE GENOMIC DNA]</scope>
    <source>
        <strain evidence="1 2">J11</strain>
    </source>
</reference>
<keyword evidence="2" id="KW-1185">Reference proteome</keyword>
<dbReference type="Proteomes" id="UP000318141">
    <property type="component" value="Unassembled WGS sequence"/>
</dbReference>
<sequence>MTSPLHRCPLCRTITEATTRPRSYGQWMRYACRNDDCGPSEISTKAKTRLRRGEQQTELRNVARQCRHTGTRLRIGYDGPSGQFELEVIGE</sequence>